<dbReference type="EMBL" id="NIHS01000016">
    <property type="protein sequence ID" value="PLT72069.1"/>
    <property type="molecule type" value="Genomic_DNA"/>
</dbReference>
<reference evidence="3 4" key="1">
    <citation type="journal article" date="2017" name="Genome Med.">
        <title>A novel Ruminococcus gnavus clade enriched in inflammatory bowel disease patients.</title>
        <authorList>
            <person name="Hall A.B."/>
            <person name="Yassour M."/>
            <person name="Sauk J."/>
            <person name="Garner A."/>
            <person name="Jiang X."/>
            <person name="Arthur T."/>
            <person name="Lagoudas G.K."/>
            <person name="Vatanen T."/>
            <person name="Fornelos N."/>
            <person name="Wilson R."/>
            <person name="Bertha M."/>
            <person name="Cohen M."/>
            <person name="Garber J."/>
            <person name="Khalili H."/>
            <person name="Gevers D."/>
            <person name="Ananthakrishnan A.N."/>
            <person name="Kugathasan S."/>
            <person name="Lander E.S."/>
            <person name="Blainey P."/>
            <person name="Vlamakis H."/>
            <person name="Xavier R.J."/>
            <person name="Huttenhower C."/>
        </authorList>
    </citation>
    <scope>NUCLEOTIDE SEQUENCE [LARGE SCALE GENOMIC DNA]</scope>
    <source>
        <strain evidence="1 3">RJX1124</strain>
        <strain evidence="2 4">RJX1125</strain>
    </source>
</reference>
<evidence type="ECO:0000313" key="4">
    <source>
        <dbReference type="Proteomes" id="UP000235093"/>
    </source>
</evidence>
<sequence>MKEITLRRLKDAGWNTDKTIDISIIKSKYAEIGLKMPTNISDFLETFGFLIIDAPDKKYFDVEFNPIKAIGINLEADYFKECLLEYKIYEEVFPIGVACRNNLIVLMTKDNTVYAFTDGCLIKAGNSIDEMLDCLVGECLEPEEIE</sequence>
<evidence type="ECO:0000313" key="1">
    <source>
        <dbReference type="EMBL" id="PLT72069.1"/>
    </source>
</evidence>
<dbReference type="InterPro" id="IPR037883">
    <property type="entry name" value="Knr4/Smi1-like_sf"/>
</dbReference>
<dbReference type="RefSeq" id="WP_101870884.1">
    <property type="nucleotide sequence ID" value="NZ_JAQMLH010000050.1"/>
</dbReference>
<dbReference type="Proteomes" id="UP000234891">
    <property type="component" value="Unassembled WGS sequence"/>
</dbReference>
<protein>
    <recommendedName>
        <fullName evidence="5">SUKH-3 immunity protein</fullName>
    </recommendedName>
</protein>
<name>A0A2N5PLQ2_MEDGN</name>
<comment type="caution">
    <text evidence="2">The sequence shown here is derived from an EMBL/GenBank/DDBJ whole genome shotgun (WGS) entry which is preliminary data.</text>
</comment>
<dbReference type="SUPFAM" id="SSF160631">
    <property type="entry name" value="SMI1/KNR4-like"/>
    <property type="match status" value="1"/>
</dbReference>
<evidence type="ECO:0000313" key="3">
    <source>
        <dbReference type="Proteomes" id="UP000234891"/>
    </source>
</evidence>
<dbReference type="Pfam" id="PF14433">
    <property type="entry name" value="SUKH-3"/>
    <property type="match status" value="1"/>
</dbReference>
<dbReference type="Proteomes" id="UP000235093">
    <property type="component" value="Unassembled WGS sequence"/>
</dbReference>
<organism evidence="2 4">
    <name type="scientific">Mediterraneibacter gnavus</name>
    <name type="common">Ruminococcus gnavus</name>
    <dbReference type="NCBI Taxonomy" id="33038"/>
    <lineage>
        <taxon>Bacteria</taxon>
        <taxon>Bacillati</taxon>
        <taxon>Bacillota</taxon>
        <taxon>Clostridia</taxon>
        <taxon>Lachnospirales</taxon>
        <taxon>Lachnospiraceae</taxon>
        <taxon>Mediterraneibacter</taxon>
    </lineage>
</organism>
<proteinExistence type="predicted"/>
<evidence type="ECO:0008006" key="5">
    <source>
        <dbReference type="Google" id="ProtNLM"/>
    </source>
</evidence>
<dbReference type="AlphaFoldDB" id="A0A2N5PLQ2"/>
<dbReference type="EMBL" id="NIHT01000008">
    <property type="protein sequence ID" value="PLT76018.1"/>
    <property type="molecule type" value="Genomic_DNA"/>
</dbReference>
<accession>A0A2N5PLQ2</accession>
<dbReference type="InterPro" id="IPR025850">
    <property type="entry name" value="SUKH-3"/>
</dbReference>
<gene>
    <name evidence="2" type="ORF">CDL23_06780</name>
    <name evidence="1" type="ORF">CDL26_10305</name>
</gene>
<evidence type="ECO:0000313" key="2">
    <source>
        <dbReference type="EMBL" id="PLT76018.1"/>
    </source>
</evidence>